<keyword evidence="2" id="KW-1185">Reference proteome</keyword>
<dbReference type="RefSeq" id="WP_248943339.1">
    <property type="nucleotide sequence ID" value="NZ_JAKIKS010000248.1"/>
</dbReference>
<sequence length="134" mass="15459">MNYLNIAENGSKFSGEIFYQTHFIVITNNYRAFSGQFPGTGPKHVVLSFPDDIQALLSNNITQQTKKKGNIDIIPTYNWRLKPIKTRTKLDIRFQTQNTAAAEHFIMDHQKLKMINKGEDPQGYANYQLLLDQH</sequence>
<proteinExistence type="predicted"/>
<evidence type="ECO:0000313" key="1">
    <source>
        <dbReference type="EMBL" id="MCL1127913.1"/>
    </source>
</evidence>
<name>A0ABT0LJQ6_9GAMM</name>
<dbReference type="Proteomes" id="UP001203423">
    <property type="component" value="Unassembled WGS sequence"/>
</dbReference>
<protein>
    <submittedName>
        <fullName evidence="1">Uncharacterized protein</fullName>
    </submittedName>
</protein>
<comment type="caution">
    <text evidence="1">The sequence shown here is derived from an EMBL/GenBank/DDBJ whole genome shotgun (WGS) entry which is preliminary data.</text>
</comment>
<gene>
    <name evidence="1" type="ORF">L2764_26530</name>
</gene>
<reference evidence="1 2" key="1">
    <citation type="submission" date="2022-01" db="EMBL/GenBank/DDBJ databases">
        <title>Whole genome-based taxonomy of the Shewanellaceae.</title>
        <authorList>
            <person name="Martin-Rodriguez A.J."/>
        </authorList>
    </citation>
    <scope>NUCLEOTIDE SEQUENCE [LARGE SCALE GENOMIC DNA]</scope>
    <source>
        <strain evidence="1 2">DSM 17177</strain>
    </source>
</reference>
<dbReference type="EMBL" id="JAKIKS010000248">
    <property type="protein sequence ID" value="MCL1127913.1"/>
    <property type="molecule type" value="Genomic_DNA"/>
</dbReference>
<accession>A0ABT0LJQ6</accession>
<organism evidence="1 2">
    <name type="scientific">Shewanella surugensis</name>
    <dbReference type="NCBI Taxonomy" id="212020"/>
    <lineage>
        <taxon>Bacteria</taxon>
        <taxon>Pseudomonadati</taxon>
        <taxon>Pseudomonadota</taxon>
        <taxon>Gammaproteobacteria</taxon>
        <taxon>Alteromonadales</taxon>
        <taxon>Shewanellaceae</taxon>
        <taxon>Shewanella</taxon>
    </lineage>
</organism>
<evidence type="ECO:0000313" key="2">
    <source>
        <dbReference type="Proteomes" id="UP001203423"/>
    </source>
</evidence>